<dbReference type="Proteomes" id="UP001159363">
    <property type="component" value="Chromosome 1"/>
</dbReference>
<feature type="compositionally biased region" description="Basic and acidic residues" evidence="1">
    <location>
        <begin position="215"/>
        <end position="225"/>
    </location>
</feature>
<name>A0ABQ9IFF1_9NEOP</name>
<comment type="caution">
    <text evidence="2">The sequence shown here is derived from an EMBL/GenBank/DDBJ whole genome shotgun (WGS) entry which is preliminary data.</text>
</comment>
<gene>
    <name evidence="2" type="ORF">PR048_000731</name>
</gene>
<reference evidence="2 3" key="1">
    <citation type="submission" date="2023-02" db="EMBL/GenBank/DDBJ databases">
        <title>LHISI_Scaffold_Assembly.</title>
        <authorList>
            <person name="Stuart O.P."/>
            <person name="Cleave R."/>
            <person name="Magrath M.J.L."/>
            <person name="Mikheyev A.S."/>
        </authorList>
    </citation>
    <scope>NUCLEOTIDE SEQUENCE [LARGE SCALE GENOMIC DNA]</scope>
    <source>
        <strain evidence="2">Daus_M_001</strain>
        <tissue evidence="2">Leg muscle</tissue>
    </source>
</reference>
<evidence type="ECO:0000313" key="2">
    <source>
        <dbReference type="EMBL" id="KAJ8895399.1"/>
    </source>
</evidence>
<feature type="region of interest" description="Disordered" evidence="1">
    <location>
        <begin position="194"/>
        <end position="225"/>
    </location>
</feature>
<evidence type="ECO:0000256" key="1">
    <source>
        <dbReference type="SAM" id="MobiDB-lite"/>
    </source>
</evidence>
<proteinExistence type="predicted"/>
<feature type="region of interest" description="Disordered" evidence="1">
    <location>
        <begin position="98"/>
        <end position="117"/>
    </location>
</feature>
<dbReference type="EMBL" id="JARBHB010000001">
    <property type="protein sequence ID" value="KAJ8895399.1"/>
    <property type="molecule type" value="Genomic_DNA"/>
</dbReference>
<keyword evidence="3" id="KW-1185">Reference proteome</keyword>
<protein>
    <submittedName>
        <fullName evidence="2">Uncharacterized protein</fullName>
    </submittedName>
</protein>
<evidence type="ECO:0000313" key="3">
    <source>
        <dbReference type="Proteomes" id="UP001159363"/>
    </source>
</evidence>
<accession>A0ABQ9IFF1</accession>
<sequence>MPEPNWYRPGHFQNVTVRKLNTISAYIRQNAKSKYRNCIRLERASQNQSSSTHKTPYDRVKRCRKRKINFKASELVNVGVFTPNKRPIHNALERVEQEEGVDHLRTPRHRNPCPTNGIVRHDSHLRRCGVNRPGIEPGSLRCEASSLATTPPWPFCIFRKYCFVASYGTASHSPNMQRAPRNAVLMLKQGRVQFPRRPTPGRLSAVRRSAGMQTQEERDIPEKTRRSAASSKTILMCENQGVRPVWESSPRFFLVGGELSSHCQWSLANKGGGGEGEDRLGGACGQRRVSGVHTACGRVLGVSRLLSVCRLRRRPHLPRGTQLTHVHKVRVYVRARPSRCFRH</sequence>
<organism evidence="2 3">
    <name type="scientific">Dryococelus australis</name>
    <dbReference type="NCBI Taxonomy" id="614101"/>
    <lineage>
        <taxon>Eukaryota</taxon>
        <taxon>Metazoa</taxon>
        <taxon>Ecdysozoa</taxon>
        <taxon>Arthropoda</taxon>
        <taxon>Hexapoda</taxon>
        <taxon>Insecta</taxon>
        <taxon>Pterygota</taxon>
        <taxon>Neoptera</taxon>
        <taxon>Polyneoptera</taxon>
        <taxon>Phasmatodea</taxon>
        <taxon>Verophasmatodea</taxon>
        <taxon>Anareolatae</taxon>
        <taxon>Phasmatidae</taxon>
        <taxon>Eurycanthinae</taxon>
        <taxon>Dryococelus</taxon>
    </lineage>
</organism>